<organism evidence="1">
    <name type="scientific">viral metagenome</name>
    <dbReference type="NCBI Taxonomy" id="1070528"/>
    <lineage>
        <taxon>unclassified sequences</taxon>
        <taxon>metagenomes</taxon>
        <taxon>organismal metagenomes</taxon>
    </lineage>
</organism>
<accession>A0A6C0JXA0</accession>
<sequence length="117" mass="14376">MTYHSNIRFDTKELMDNVWVYQRFYECIYYETNHNNMALFINLDMDVRIGERFFKWVVKVIAPEYDWQDLYYEHYYQRNTIALDFPFIEALTLNPDYNEGLDNSIDASYDVTLYLRC</sequence>
<dbReference type="AlphaFoldDB" id="A0A6C0JXA0"/>
<dbReference type="EMBL" id="MN740709">
    <property type="protein sequence ID" value="QHU09340.1"/>
    <property type="molecule type" value="Genomic_DNA"/>
</dbReference>
<name>A0A6C0JXA0_9ZZZZ</name>
<evidence type="ECO:0000313" key="1">
    <source>
        <dbReference type="EMBL" id="QHU09340.1"/>
    </source>
</evidence>
<protein>
    <submittedName>
        <fullName evidence="1">Uncharacterized protein</fullName>
    </submittedName>
</protein>
<proteinExistence type="predicted"/>
<reference evidence="1" key="1">
    <citation type="journal article" date="2020" name="Nature">
        <title>Giant virus diversity and host interactions through global metagenomics.</title>
        <authorList>
            <person name="Schulz F."/>
            <person name="Roux S."/>
            <person name="Paez-Espino D."/>
            <person name="Jungbluth S."/>
            <person name="Walsh D.A."/>
            <person name="Denef V.J."/>
            <person name="McMahon K.D."/>
            <person name="Konstantinidis K.T."/>
            <person name="Eloe-Fadrosh E.A."/>
            <person name="Kyrpides N.C."/>
            <person name="Woyke T."/>
        </authorList>
    </citation>
    <scope>NUCLEOTIDE SEQUENCE</scope>
    <source>
        <strain evidence="1">GVMAG-S-1074260-58</strain>
    </source>
</reference>